<dbReference type="SMART" id="SM00066">
    <property type="entry name" value="GAL4"/>
    <property type="match status" value="1"/>
</dbReference>
<sequence length="790" mass="87128">MSAFEPPGSNGNPNPIHQVHTDYPHPPGPPPSHINNHDGSPVHDHGRLPININHGGHNNGGHNNGGHIVHHQQAFVFEGQPQPPQHHQHQQHQNPYNGQTNSRQTPENTPGLQGPSNQPGATPTSGGGPKSNRLGKACDSCSIRKVKCDTSGPPCRACAALEIPCTRDRPSRRRGPPNRHAEAIKRQRVESPSGAGDGSFSPPTSPNNVAATLASFSSHAVLNAESICPISTLELLVDDFFTYIHPLCPFPHEPSFRLAFRQREDLHNPAFLALLASMVGTLVASFPRKPRLHLKNQHREHLFPNSISLVERCHKVAVEARGPGYLDKELTVYDAATSYFLGLSAAYTFQWRQCRLYFGETLTIARVLGAHKVKDPGHLAVGGLATTFGAEGGLLERTTNDVDYIRQEIGRRIFWIMFVGIRSMQQLGASFGELLIPPSTPNDPYPPLPLEVDDEYIYPKRIEQQPPDVVSKLTGFNTGVKIYLTVSPLATMEMAYGIDEVFDWNKQKQILEGCLSAVKQVLVNVPAELDLGSGTNQSGFGAAEYPYFPPSVVEYPGARSTPNGNAPWSSETPVDARRKLQYEIQKANIYASQLGTRSYMVEKYWNLQETYERTKQNSDTLSVMGSPGLIATGLDGILPKQSVTSNFESIETNVMAERESIVQDLLDVLGSINQVNMEPNGGSFVNISPVYLSSNPSTNLIPCFWQINKIRQIASTLIETPQQRKGPLALKSEVYLGKFLDVLMKLERVSPGIKPETGEVDEEEELRNWADLRDYQMRFAQNGGFMNAMD</sequence>
<dbReference type="InterPro" id="IPR051711">
    <property type="entry name" value="Stress_Response_Reg"/>
</dbReference>
<dbReference type="CDD" id="cd00067">
    <property type="entry name" value="GAL4"/>
    <property type="match status" value="1"/>
</dbReference>
<evidence type="ECO:0000313" key="8">
    <source>
        <dbReference type="EMBL" id="KAG9232317.1"/>
    </source>
</evidence>
<dbReference type="OrthoDB" id="5284003at2759"/>
<feature type="region of interest" description="Disordered" evidence="6">
    <location>
        <begin position="79"/>
        <end position="136"/>
    </location>
</feature>
<keyword evidence="9" id="KW-1185">Reference proteome</keyword>
<dbReference type="GO" id="GO:0008270">
    <property type="term" value="F:zinc ion binding"/>
    <property type="evidence" value="ECO:0007669"/>
    <property type="project" value="InterPro"/>
</dbReference>
<dbReference type="PROSITE" id="PS00463">
    <property type="entry name" value="ZN2_CY6_FUNGAL_1"/>
    <property type="match status" value="1"/>
</dbReference>
<dbReference type="GO" id="GO:0000981">
    <property type="term" value="F:DNA-binding transcription factor activity, RNA polymerase II-specific"/>
    <property type="evidence" value="ECO:0007669"/>
    <property type="project" value="InterPro"/>
</dbReference>
<dbReference type="PANTHER" id="PTHR47540">
    <property type="entry name" value="THIAMINE REPRESSIBLE GENES REGULATORY PROTEIN THI5"/>
    <property type="match status" value="1"/>
</dbReference>
<proteinExistence type="predicted"/>
<feature type="region of interest" description="Disordered" evidence="6">
    <location>
        <begin position="1"/>
        <end position="67"/>
    </location>
</feature>
<keyword evidence="2" id="KW-0805">Transcription regulation</keyword>
<dbReference type="Proteomes" id="UP000824998">
    <property type="component" value="Unassembled WGS sequence"/>
</dbReference>
<feature type="domain" description="Zn(2)-C6 fungal-type" evidence="7">
    <location>
        <begin position="137"/>
        <end position="167"/>
    </location>
</feature>
<dbReference type="InterPro" id="IPR036864">
    <property type="entry name" value="Zn2-C6_fun-type_DNA-bd_sf"/>
</dbReference>
<dbReference type="PANTHER" id="PTHR47540:SF5">
    <property type="entry name" value="ZN(II)2CYS6 TRANSCRIPTION FACTOR"/>
    <property type="match status" value="1"/>
</dbReference>
<evidence type="ECO:0000259" key="7">
    <source>
        <dbReference type="PROSITE" id="PS50048"/>
    </source>
</evidence>
<dbReference type="AlphaFoldDB" id="A0A9P8C3P2"/>
<accession>A0A9P8C3P2</accession>
<name>A0A9P8C3P2_9HELO</name>
<dbReference type="InterPro" id="IPR001138">
    <property type="entry name" value="Zn2Cys6_DnaBD"/>
</dbReference>
<protein>
    <recommendedName>
        <fullName evidence="7">Zn(2)-C6 fungal-type domain-containing protein</fullName>
    </recommendedName>
</protein>
<dbReference type="EMBL" id="MU251555">
    <property type="protein sequence ID" value="KAG9232317.1"/>
    <property type="molecule type" value="Genomic_DNA"/>
</dbReference>
<evidence type="ECO:0000256" key="1">
    <source>
        <dbReference type="ARBA" id="ARBA00004123"/>
    </source>
</evidence>
<evidence type="ECO:0000313" key="9">
    <source>
        <dbReference type="Proteomes" id="UP000824998"/>
    </source>
</evidence>
<dbReference type="PROSITE" id="PS50048">
    <property type="entry name" value="ZN2_CY6_FUNGAL_2"/>
    <property type="match status" value="1"/>
</dbReference>
<keyword evidence="3" id="KW-0238">DNA-binding</keyword>
<keyword evidence="4" id="KW-0804">Transcription</keyword>
<gene>
    <name evidence="8" type="ORF">BJ875DRAFT_89144</name>
</gene>
<evidence type="ECO:0000256" key="6">
    <source>
        <dbReference type="SAM" id="MobiDB-lite"/>
    </source>
</evidence>
<organism evidence="8 9">
    <name type="scientific">Amylocarpus encephaloides</name>
    <dbReference type="NCBI Taxonomy" id="45428"/>
    <lineage>
        <taxon>Eukaryota</taxon>
        <taxon>Fungi</taxon>
        <taxon>Dikarya</taxon>
        <taxon>Ascomycota</taxon>
        <taxon>Pezizomycotina</taxon>
        <taxon>Leotiomycetes</taxon>
        <taxon>Helotiales</taxon>
        <taxon>Helotiales incertae sedis</taxon>
        <taxon>Amylocarpus</taxon>
    </lineage>
</organism>
<dbReference type="GO" id="GO:0045944">
    <property type="term" value="P:positive regulation of transcription by RNA polymerase II"/>
    <property type="evidence" value="ECO:0007669"/>
    <property type="project" value="TreeGrafter"/>
</dbReference>
<reference evidence="8" key="1">
    <citation type="journal article" date="2021" name="IMA Fungus">
        <title>Genomic characterization of three marine fungi, including Emericellopsis atlantica sp. nov. with signatures of a generalist lifestyle and marine biomass degradation.</title>
        <authorList>
            <person name="Hagestad O.C."/>
            <person name="Hou L."/>
            <person name="Andersen J.H."/>
            <person name="Hansen E.H."/>
            <person name="Altermark B."/>
            <person name="Li C."/>
            <person name="Kuhnert E."/>
            <person name="Cox R.J."/>
            <person name="Crous P.W."/>
            <person name="Spatafora J.W."/>
            <person name="Lail K."/>
            <person name="Amirebrahimi M."/>
            <person name="Lipzen A."/>
            <person name="Pangilinan J."/>
            <person name="Andreopoulos W."/>
            <person name="Hayes R.D."/>
            <person name="Ng V."/>
            <person name="Grigoriev I.V."/>
            <person name="Jackson S.A."/>
            <person name="Sutton T.D.S."/>
            <person name="Dobson A.D.W."/>
            <person name="Rama T."/>
        </authorList>
    </citation>
    <scope>NUCLEOTIDE SEQUENCE</scope>
    <source>
        <strain evidence="8">TRa018bII</strain>
    </source>
</reference>
<comment type="caution">
    <text evidence="8">The sequence shown here is derived from an EMBL/GenBank/DDBJ whole genome shotgun (WGS) entry which is preliminary data.</text>
</comment>
<dbReference type="GO" id="GO:0043565">
    <property type="term" value="F:sequence-specific DNA binding"/>
    <property type="evidence" value="ECO:0007669"/>
    <property type="project" value="TreeGrafter"/>
</dbReference>
<keyword evidence="5" id="KW-0539">Nucleus</keyword>
<dbReference type="CDD" id="cd12148">
    <property type="entry name" value="fungal_TF_MHR"/>
    <property type="match status" value="1"/>
</dbReference>
<dbReference type="SUPFAM" id="SSF57701">
    <property type="entry name" value="Zn2/Cys6 DNA-binding domain"/>
    <property type="match status" value="1"/>
</dbReference>
<dbReference type="Gene3D" id="4.10.240.10">
    <property type="entry name" value="Zn(2)-C6 fungal-type DNA-binding domain"/>
    <property type="match status" value="1"/>
</dbReference>
<evidence type="ECO:0000256" key="3">
    <source>
        <dbReference type="ARBA" id="ARBA00023125"/>
    </source>
</evidence>
<dbReference type="Pfam" id="PF00172">
    <property type="entry name" value="Zn_clus"/>
    <property type="match status" value="1"/>
</dbReference>
<dbReference type="GO" id="GO:0005634">
    <property type="term" value="C:nucleus"/>
    <property type="evidence" value="ECO:0007669"/>
    <property type="project" value="UniProtKB-SubCell"/>
</dbReference>
<evidence type="ECO:0000256" key="4">
    <source>
        <dbReference type="ARBA" id="ARBA00023163"/>
    </source>
</evidence>
<feature type="compositionally biased region" description="Basic and acidic residues" evidence="6">
    <location>
        <begin position="179"/>
        <end position="189"/>
    </location>
</feature>
<feature type="region of interest" description="Disordered" evidence="6">
    <location>
        <begin position="167"/>
        <end position="206"/>
    </location>
</feature>
<comment type="subcellular location">
    <subcellularLocation>
        <location evidence="1">Nucleus</location>
    </subcellularLocation>
</comment>
<feature type="compositionally biased region" description="Polar residues" evidence="6">
    <location>
        <begin position="94"/>
        <end position="124"/>
    </location>
</feature>
<evidence type="ECO:0000256" key="2">
    <source>
        <dbReference type="ARBA" id="ARBA00023015"/>
    </source>
</evidence>
<evidence type="ECO:0000256" key="5">
    <source>
        <dbReference type="ARBA" id="ARBA00023242"/>
    </source>
</evidence>